<evidence type="ECO:0000313" key="1">
    <source>
        <dbReference type="EMBL" id="KAL3791163.1"/>
    </source>
</evidence>
<dbReference type="Proteomes" id="UP001530400">
    <property type="component" value="Unassembled WGS sequence"/>
</dbReference>
<accession>A0ABD3PTP5</accession>
<dbReference type="AlphaFoldDB" id="A0ABD3PTP5"/>
<evidence type="ECO:0000313" key="2">
    <source>
        <dbReference type="Proteomes" id="UP001530400"/>
    </source>
</evidence>
<comment type="caution">
    <text evidence="1">The sequence shown here is derived from an EMBL/GenBank/DDBJ whole genome shotgun (WGS) entry which is preliminary data.</text>
</comment>
<proteinExistence type="predicted"/>
<gene>
    <name evidence="1" type="ORF">ACHAWO_013594</name>
</gene>
<dbReference type="EMBL" id="JALLPJ020000470">
    <property type="protein sequence ID" value="KAL3791163.1"/>
    <property type="molecule type" value="Genomic_DNA"/>
</dbReference>
<protein>
    <submittedName>
        <fullName evidence="1">Uncharacterized protein</fullName>
    </submittedName>
</protein>
<organism evidence="1 2">
    <name type="scientific">Cyclotella atomus</name>
    <dbReference type="NCBI Taxonomy" id="382360"/>
    <lineage>
        <taxon>Eukaryota</taxon>
        <taxon>Sar</taxon>
        <taxon>Stramenopiles</taxon>
        <taxon>Ochrophyta</taxon>
        <taxon>Bacillariophyta</taxon>
        <taxon>Coscinodiscophyceae</taxon>
        <taxon>Thalassiosirophycidae</taxon>
        <taxon>Stephanodiscales</taxon>
        <taxon>Stephanodiscaceae</taxon>
        <taxon>Cyclotella</taxon>
    </lineage>
</organism>
<name>A0ABD3PTP5_9STRA</name>
<reference evidence="1 2" key="1">
    <citation type="submission" date="2024-10" db="EMBL/GenBank/DDBJ databases">
        <title>Updated reference genomes for cyclostephanoid diatoms.</title>
        <authorList>
            <person name="Roberts W.R."/>
            <person name="Alverson A.J."/>
        </authorList>
    </citation>
    <scope>NUCLEOTIDE SEQUENCE [LARGE SCALE GENOMIC DNA]</scope>
    <source>
        <strain evidence="1 2">AJA010-31</strain>
    </source>
</reference>
<sequence>MAGRFKQTLLLEFHYPFQIELERIILLGGKVIVALWRCVGDRTTENGRHIHARHGVNPDPMVRLRKEIIRCFITESPDQRRQPLTMHIK</sequence>
<keyword evidence="2" id="KW-1185">Reference proteome</keyword>